<comment type="caution">
    <text evidence="2">The sequence shown here is derived from an EMBL/GenBank/DDBJ whole genome shotgun (WGS) entry which is preliminary data.</text>
</comment>
<dbReference type="Gene3D" id="3.30.720.120">
    <property type="match status" value="1"/>
</dbReference>
<keyword evidence="3" id="KW-1185">Reference proteome</keyword>
<dbReference type="Pfam" id="PF00903">
    <property type="entry name" value="Glyoxalase"/>
    <property type="match status" value="1"/>
</dbReference>
<name>A0A5C8KCJ3_9BACT</name>
<evidence type="ECO:0000259" key="1">
    <source>
        <dbReference type="Pfam" id="PF00903"/>
    </source>
</evidence>
<dbReference type="CDD" id="cd07246">
    <property type="entry name" value="VOC_like"/>
    <property type="match status" value="1"/>
</dbReference>
<dbReference type="EMBL" id="VRTY01000020">
    <property type="protein sequence ID" value="TXK49003.1"/>
    <property type="molecule type" value="Genomic_DNA"/>
</dbReference>
<protein>
    <submittedName>
        <fullName evidence="2">VOC family protein</fullName>
    </submittedName>
</protein>
<dbReference type="SUPFAM" id="SSF54593">
    <property type="entry name" value="Glyoxalase/Bleomycin resistance protein/Dihydroxybiphenyl dioxygenase"/>
    <property type="match status" value="1"/>
</dbReference>
<proteinExistence type="predicted"/>
<evidence type="ECO:0000313" key="3">
    <source>
        <dbReference type="Proteomes" id="UP000321926"/>
    </source>
</evidence>
<dbReference type="RefSeq" id="WP_147921068.1">
    <property type="nucleotide sequence ID" value="NZ_VRTY01000020.1"/>
</dbReference>
<organism evidence="2 3">
    <name type="scientific">Pontibacter qinzhouensis</name>
    <dbReference type="NCBI Taxonomy" id="2603253"/>
    <lineage>
        <taxon>Bacteria</taxon>
        <taxon>Pseudomonadati</taxon>
        <taxon>Bacteroidota</taxon>
        <taxon>Cytophagia</taxon>
        <taxon>Cytophagales</taxon>
        <taxon>Hymenobacteraceae</taxon>
        <taxon>Pontibacter</taxon>
    </lineage>
</organism>
<gene>
    <name evidence="2" type="ORF">FVR03_07235</name>
</gene>
<sequence>MEIPKTHQNVMPYLMLAGANKFKAFVSAVFGAQETYSAMRDADHIMHAEVQLNGSTIMYCDATEQWKPQTANLFVYVEDANQTYQLALDNGASSVTEPADQEYGRSCGVTDPTGNVWWITSVLKK</sequence>
<feature type="domain" description="Glyoxalase/fosfomycin resistance/dioxygenase" evidence="1">
    <location>
        <begin position="20"/>
        <end position="119"/>
    </location>
</feature>
<evidence type="ECO:0000313" key="2">
    <source>
        <dbReference type="EMBL" id="TXK49003.1"/>
    </source>
</evidence>
<dbReference type="OrthoDB" id="9795306at2"/>
<dbReference type="Gene3D" id="3.30.720.110">
    <property type="match status" value="1"/>
</dbReference>
<dbReference type="PANTHER" id="PTHR34109:SF1">
    <property type="entry name" value="VOC DOMAIN-CONTAINING PROTEIN"/>
    <property type="match status" value="1"/>
</dbReference>
<accession>A0A5C8KCJ3</accession>
<dbReference type="InterPro" id="IPR004360">
    <property type="entry name" value="Glyas_Fos-R_dOase_dom"/>
</dbReference>
<dbReference type="Proteomes" id="UP000321926">
    <property type="component" value="Unassembled WGS sequence"/>
</dbReference>
<dbReference type="AlphaFoldDB" id="A0A5C8KCJ3"/>
<dbReference type="PANTHER" id="PTHR34109">
    <property type="entry name" value="BNAUNNG04460D PROTEIN-RELATED"/>
    <property type="match status" value="1"/>
</dbReference>
<reference evidence="2 3" key="1">
    <citation type="submission" date="2019-08" db="EMBL/GenBank/DDBJ databases">
        <authorList>
            <person name="Shi S."/>
        </authorList>
    </citation>
    <scope>NUCLEOTIDE SEQUENCE [LARGE SCALE GENOMIC DNA]</scope>
    <source>
        <strain evidence="2 3">GY10130</strain>
    </source>
</reference>
<dbReference type="InterPro" id="IPR029068">
    <property type="entry name" value="Glyas_Bleomycin-R_OHBP_Dase"/>
</dbReference>